<gene>
    <name evidence="10" type="ORF">SAMN04489864_103380</name>
</gene>
<keyword evidence="4" id="KW-1134">Transmembrane beta strand</keyword>
<evidence type="ECO:0000256" key="5">
    <source>
        <dbReference type="ARBA" id="ARBA00022692"/>
    </source>
</evidence>
<dbReference type="Gene3D" id="1.20.1600.10">
    <property type="entry name" value="Outer membrane efflux proteins (OEP)"/>
    <property type="match status" value="1"/>
</dbReference>
<dbReference type="PANTHER" id="PTHR30026:SF20">
    <property type="entry name" value="OUTER MEMBRANE PROTEIN TOLC"/>
    <property type="match status" value="1"/>
</dbReference>
<evidence type="ECO:0000256" key="9">
    <source>
        <dbReference type="SAM" id="SignalP"/>
    </source>
</evidence>
<evidence type="ECO:0000256" key="8">
    <source>
        <dbReference type="SAM" id="Coils"/>
    </source>
</evidence>
<comment type="similarity">
    <text evidence="2">Belongs to the outer membrane factor (OMF) (TC 1.B.17) family.</text>
</comment>
<dbReference type="Pfam" id="PF02321">
    <property type="entry name" value="OEP"/>
    <property type="match status" value="2"/>
</dbReference>
<accession>A0A1I2W226</accession>
<reference evidence="10 11" key="1">
    <citation type="submission" date="2016-10" db="EMBL/GenBank/DDBJ databases">
        <authorList>
            <person name="de Groot N.N."/>
        </authorList>
    </citation>
    <scope>NUCLEOTIDE SEQUENCE [LARGE SCALE GENOMIC DNA]</scope>
    <source>
        <strain evidence="10 11">DSM 18684</strain>
    </source>
</reference>
<evidence type="ECO:0000256" key="7">
    <source>
        <dbReference type="ARBA" id="ARBA00023237"/>
    </source>
</evidence>
<keyword evidence="8" id="KW-0175">Coiled coil</keyword>
<dbReference type="GO" id="GO:1990281">
    <property type="term" value="C:efflux pump complex"/>
    <property type="evidence" value="ECO:0007669"/>
    <property type="project" value="TreeGrafter"/>
</dbReference>
<evidence type="ECO:0000256" key="1">
    <source>
        <dbReference type="ARBA" id="ARBA00004442"/>
    </source>
</evidence>
<dbReference type="Proteomes" id="UP000199666">
    <property type="component" value="Unassembled WGS sequence"/>
</dbReference>
<dbReference type="InterPro" id="IPR003423">
    <property type="entry name" value="OMP_efflux"/>
</dbReference>
<protein>
    <submittedName>
        <fullName evidence="10">Outer membrane protein</fullName>
    </submittedName>
</protein>
<name>A0A1I2W226_9SPHI</name>
<dbReference type="EMBL" id="FOPP01000003">
    <property type="protein sequence ID" value="SFG94729.1"/>
    <property type="molecule type" value="Genomic_DNA"/>
</dbReference>
<dbReference type="GO" id="GO:0015562">
    <property type="term" value="F:efflux transmembrane transporter activity"/>
    <property type="evidence" value="ECO:0007669"/>
    <property type="project" value="InterPro"/>
</dbReference>
<dbReference type="GO" id="GO:0015288">
    <property type="term" value="F:porin activity"/>
    <property type="evidence" value="ECO:0007669"/>
    <property type="project" value="TreeGrafter"/>
</dbReference>
<feature type="chain" id="PRO_5011543730" evidence="9">
    <location>
        <begin position="32"/>
        <end position="453"/>
    </location>
</feature>
<keyword evidence="3" id="KW-0813">Transport</keyword>
<feature type="signal peptide" evidence="9">
    <location>
        <begin position="1"/>
        <end position="31"/>
    </location>
</feature>
<evidence type="ECO:0000256" key="6">
    <source>
        <dbReference type="ARBA" id="ARBA00023136"/>
    </source>
</evidence>
<dbReference type="InterPro" id="IPR051906">
    <property type="entry name" value="TolC-like"/>
</dbReference>
<dbReference type="SUPFAM" id="SSF56954">
    <property type="entry name" value="Outer membrane efflux proteins (OEP)"/>
    <property type="match status" value="1"/>
</dbReference>
<evidence type="ECO:0000256" key="4">
    <source>
        <dbReference type="ARBA" id="ARBA00022452"/>
    </source>
</evidence>
<evidence type="ECO:0000256" key="2">
    <source>
        <dbReference type="ARBA" id="ARBA00007613"/>
    </source>
</evidence>
<dbReference type="STRING" id="414048.SAMN04489864_103380"/>
<evidence type="ECO:0000256" key="3">
    <source>
        <dbReference type="ARBA" id="ARBA00022448"/>
    </source>
</evidence>
<evidence type="ECO:0000313" key="11">
    <source>
        <dbReference type="Proteomes" id="UP000199666"/>
    </source>
</evidence>
<dbReference type="RefSeq" id="WP_090992877.1">
    <property type="nucleotide sequence ID" value="NZ_FOPP01000003.1"/>
</dbReference>
<proteinExistence type="inferred from homology"/>
<dbReference type="GO" id="GO:0009279">
    <property type="term" value="C:cell outer membrane"/>
    <property type="evidence" value="ECO:0007669"/>
    <property type="project" value="UniProtKB-SubCell"/>
</dbReference>
<organism evidence="10 11">
    <name type="scientific">Pedobacter insulae</name>
    <dbReference type="NCBI Taxonomy" id="414048"/>
    <lineage>
        <taxon>Bacteria</taxon>
        <taxon>Pseudomonadati</taxon>
        <taxon>Bacteroidota</taxon>
        <taxon>Sphingobacteriia</taxon>
        <taxon>Sphingobacteriales</taxon>
        <taxon>Sphingobacteriaceae</taxon>
        <taxon>Pedobacter</taxon>
    </lineage>
</organism>
<keyword evidence="7" id="KW-0998">Cell outer membrane</keyword>
<dbReference type="PANTHER" id="PTHR30026">
    <property type="entry name" value="OUTER MEMBRANE PROTEIN TOLC"/>
    <property type="match status" value="1"/>
</dbReference>
<keyword evidence="5" id="KW-0812">Transmembrane</keyword>
<keyword evidence="6" id="KW-0472">Membrane</keyword>
<dbReference type="AlphaFoldDB" id="A0A1I2W226"/>
<keyword evidence="9" id="KW-0732">Signal</keyword>
<keyword evidence="11" id="KW-1185">Reference proteome</keyword>
<sequence length="453" mass="50405">MKQVANLSFLKKLTFIFSIVSLAGFSQFGYAQEIITVQQAIDKALTNNLQVKQSKLSESLADENLKQAKLALYPSLNSGVNQNMNWGRNQSASGLFENTQRYNLSASLSSGVDLFAGFSKINQIKQNKVLLDAGKTNTEKVKNDLILQVITSYLQILYNKDFLKAAQDQLTVAKQQLNQQQQLLNEGNKTLADLSQAKSLVATAELNVTNAENALSISYLTLAQLMDVPSATVYDVQLPLLNTTTNPSTAINPEEIYRDALSTFPDVKLAELYTAASRIGVNVAKGNLYPRLSFNGSYGTSYFYSYNSTTPNQTLSEQFKNNLGKGIGLNLQIPIFNRLQARSGVTRAKIDLMQTETQEQLAKNNLSKIIYQAVADLKAAESRYQSTTNAFLAQKDAYYVIEERYNVGLVNSLEYSTAQTNKNKAEIDMIQAKYDLLFRAKVIDYYLGKQITF</sequence>
<feature type="coiled-coil region" evidence="8">
    <location>
        <begin position="160"/>
        <end position="214"/>
    </location>
</feature>
<comment type="subcellular location">
    <subcellularLocation>
        <location evidence="1">Cell outer membrane</location>
    </subcellularLocation>
</comment>
<evidence type="ECO:0000313" key="10">
    <source>
        <dbReference type="EMBL" id="SFG94729.1"/>
    </source>
</evidence>
<dbReference type="OrthoDB" id="9811587at2"/>